<keyword evidence="9" id="KW-1185">Reference proteome</keyword>
<dbReference type="EC" id="2.7.1.48" evidence="2"/>
<feature type="compositionally biased region" description="Low complexity" evidence="6">
    <location>
        <begin position="233"/>
        <end position="279"/>
    </location>
</feature>
<keyword evidence="4" id="KW-0547">Nucleotide-binding</keyword>
<dbReference type="Pfam" id="PF00485">
    <property type="entry name" value="PRK"/>
    <property type="match status" value="1"/>
</dbReference>
<feature type="region of interest" description="Disordered" evidence="6">
    <location>
        <begin position="232"/>
        <end position="318"/>
    </location>
</feature>
<dbReference type="PANTHER" id="PTHR10285">
    <property type="entry name" value="URIDINE KINASE"/>
    <property type="match status" value="1"/>
</dbReference>
<name>A0A168KZP2_ABSGL</name>
<evidence type="ECO:0000256" key="2">
    <source>
        <dbReference type="ARBA" id="ARBA00012137"/>
    </source>
</evidence>
<dbReference type="InterPro" id="IPR027417">
    <property type="entry name" value="P-loop_NTPase"/>
</dbReference>
<dbReference type="OMA" id="TVKPMHE"/>
<feature type="compositionally biased region" description="Basic and acidic residues" evidence="6">
    <location>
        <begin position="280"/>
        <end position="290"/>
    </location>
</feature>
<evidence type="ECO:0000256" key="1">
    <source>
        <dbReference type="ARBA" id="ARBA00004690"/>
    </source>
</evidence>
<evidence type="ECO:0000256" key="3">
    <source>
        <dbReference type="ARBA" id="ARBA00022679"/>
    </source>
</evidence>
<keyword evidence="3" id="KW-0808">Transferase</keyword>
<dbReference type="CDD" id="cd02023">
    <property type="entry name" value="UMPK"/>
    <property type="match status" value="1"/>
</dbReference>
<dbReference type="OrthoDB" id="738517at2759"/>
<dbReference type="AlphaFoldDB" id="A0A168KZP2"/>
<organism evidence="8">
    <name type="scientific">Absidia glauca</name>
    <name type="common">Pin mould</name>
    <dbReference type="NCBI Taxonomy" id="4829"/>
    <lineage>
        <taxon>Eukaryota</taxon>
        <taxon>Fungi</taxon>
        <taxon>Fungi incertae sedis</taxon>
        <taxon>Mucoromycota</taxon>
        <taxon>Mucoromycotina</taxon>
        <taxon>Mucoromycetes</taxon>
        <taxon>Mucorales</taxon>
        <taxon>Cunninghamellaceae</taxon>
        <taxon>Absidia</taxon>
    </lineage>
</organism>
<keyword evidence="5" id="KW-0418">Kinase</keyword>
<evidence type="ECO:0000313" key="8">
    <source>
        <dbReference type="EMBL" id="SAL95760.1"/>
    </source>
</evidence>
<evidence type="ECO:0000256" key="4">
    <source>
        <dbReference type="ARBA" id="ARBA00022741"/>
    </source>
</evidence>
<reference evidence="8" key="1">
    <citation type="submission" date="2016-04" db="EMBL/GenBank/DDBJ databases">
        <authorList>
            <person name="Evans L.H."/>
            <person name="Alamgir A."/>
            <person name="Owens N."/>
            <person name="Weber N.D."/>
            <person name="Virtaneva K."/>
            <person name="Barbian K."/>
            <person name="Babar A."/>
            <person name="Rosenke K."/>
        </authorList>
    </citation>
    <scope>NUCLEOTIDE SEQUENCE [LARGE SCALE GENOMIC DNA]</scope>
    <source>
        <strain evidence="8">CBS 101.48</strain>
    </source>
</reference>
<dbReference type="InterPro" id="IPR006083">
    <property type="entry name" value="PRK/URK"/>
</dbReference>
<dbReference type="SUPFAM" id="SSF52540">
    <property type="entry name" value="P-loop containing nucleoside triphosphate hydrolases"/>
    <property type="match status" value="1"/>
</dbReference>
<dbReference type="GO" id="GO:0044206">
    <property type="term" value="P:UMP salvage"/>
    <property type="evidence" value="ECO:0007669"/>
    <property type="project" value="UniProtKB-UniPathway"/>
</dbReference>
<evidence type="ECO:0000256" key="6">
    <source>
        <dbReference type="SAM" id="MobiDB-lite"/>
    </source>
</evidence>
<dbReference type="EMBL" id="LT550481">
    <property type="protein sequence ID" value="SAL95760.1"/>
    <property type="molecule type" value="Genomic_DNA"/>
</dbReference>
<dbReference type="InterPro" id="IPR000764">
    <property type="entry name" value="Uridine_kinase-like"/>
</dbReference>
<dbReference type="PRINTS" id="PR00988">
    <property type="entry name" value="URIDINKINASE"/>
</dbReference>
<dbReference type="InParanoid" id="A0A168KZP2"/>
<evidence type="ECO:0000313" key="9">
    <source>
        <dbReference type="Proteomes" id="UP000078561"/>
    </source>
</evidence>
<dbReference type="GO" id="GO:0005524">
    <property type="term" value="F:ATP binding"/>
    <property type="evidence" value="ECO:0007669"/>
    <property type="project" value="InterPro"/>
</dbReference>
<evidence type="ECO:0000259" key="7">
    <source>
        <dbReference type="Pfam" id="PF00485"/>
    </source>
</evidence>
<dbReference type="Gene3D" id="3.40.50.300">
    <property type="entry name" value="P-loop containing nucleotide triphosphate hydrolases"/>
    <property type="match status" value="1"/>
</dbReference>
<dbReference type="Proteomes" id="UP000078561">
    <property type="component" value="Unassembled WGS sequence"/>
</dbReference>
<proteinExistence type="predicted"/>
<dbReference type="STRING" id="4829.A0A168KZP2"/>
<dbReference type="GO" id="GO:0004849">
    <property type="term" value="F:uridine kinase activity"/>
    <property type="evidence" value="ECO:0007669"/>
    <property type="project" value="UniProtKB-EC"/>
</dbReference>
<feature type="domain" description="Phosphoribulokinase/uridine kinase" evidence="7">
    <location>
        <begin position="24"/>
        <end position="213"/>
    </location>
</feature>
<dbReference type="UniPathway" id="UPA00574">
    <property type="reaction ID" value="UER00637"/>
</dbReference>
<dbReference type="FunCoup" id="A0A168KZP2">
    <property type="interactions" value="63"/>
</dbReference>
<gene>
    <name evidence="8" type="primary">ABSGL_01101.1 scaffold 1223</name>
</gene>
<evidence type="ECO:0000256" key="5">
    <source>
        <dbReference type="ARBA" id="ARBA00022777"/>
    </source>
</evidence>
<sequence length="318" mass="35031">MSIDASAYADPNYFNVSIQTPMLVGIAGGAQAGKFEVCEFLMNKFKGSHHETKVAIISLTDFYRELTADERLVFESGKFNLDHPNVFDFDLLEATLKKLLHSKEAEVPVWDPATHSRKGTRVLHAVDVLLLEGTLALYPKNLRDLMFMKVFLDVDSDSRLLRRAKKLTEGNGRTMGIKELLTEYVNFVKPMFDEFVAPSKKYADIIIPRGYENTPALQVLEHHLEDHLHTRSKASNTTSTVSAASAASPLSSSSASSSPLPINTLSSSNSSIGQLSSPGKKLDNSNDLDRTASPLSIKSNHTDVLATSAESRYKDIPE</sequence>
<protein>
    <recommendedName>
        <fullName evidence="2">uridine/cytidine kinase</fullName>
        <ecNumber evidence="2">2.7.1.48</ecNumber>
    </recommendedName>
</protein>
<comment type="pathway">
    <text evidence="1">Pyrimidine metabolism; UMP biosynthesis via salvage pathway; UMP from uridine: step 1/1.</text>
</comment>
<accession>A0A168KZP2</accession>